<dbReference type="PANTHER" id="PTHR43948">
    <property type="entry name" value="DNAJ HOMOLOG SUBFAMILY B"/>
    <property type="match status" value="1"/>
</dbReference>
<dbReference type="GO" id="GO:0044183">
    <property type="term" value="F:protein folding chaperone"/>
    <property type="evidence" value="ECO:0007669"/>
    <property type="project" value="TreeGrafter"/>
</dbReference>
<protein>
    <recommendedName>
        <fullName evidence="2">J domain-containing protein</fullName>
    </recommendedName>
</protein>
<keyword evidence="4" id="KW-1185">Reference proteome</keyword>
<dbReference type="SMART" id="SM00271">
    <property type="entry name" value="DnaJ"/>
    <property type="match status" value="1"/>
</dbReference>
<evidence type="ECO:0000259" key="2">
    <source>
        <dbReference type="PROSITE" id="PS50076"/>
    </source>
</evidence>
<feature type="domain" description="J" evidence="2">
    <location>
        <begin position="45"/>
        <end position="119"/>
    </location>
</feature>
<dbReference type="GO" id="GO:0005634">
    <property type="term" value="C:nucleus"/>
    <property type="evidence" value="ECO:0007669"/>
    <property type="project" value="TreeGrafter"/>
</dbReference>
<dbReference type="Gene3D" id="1.10.287.110">
    <property type="entry name" value="DnaJ domain"/>
    <property type="match status" value="1"/>
</dbReference>
<sequence>MASTMLLASRSTRRLLSRPALRLGAPPPPLWNVGRVRHLSPSYKDPYSVLGVSRGASKDEIKAAYLQLAKKWHPDRNPQRRQQAEAKFKEISEAYSSLSSGPGSSRGSHQSRQSHEGFPGAGSAGNMHMNDEELEKAFREFFRDKRSTSISQESTVLRDGRVRTRTTIIMADGTRVVEEEITHPNAAQNDRSHPFASVFGGGRFEGTKTRRHQSEEEQMQAIREAQREIFSFFIKTLISEGAKAIGRAIKDRFTNALGKLGEPFRRRK</sequence>
<dbReference type="GO" id="GO:0051087">
    <property type="term" value="F:protein-folding chaperone binding"/>
    <property type="evidence" value="ECO:0007669"/>
    <property type="project" value="TreeGrafter"/>
</dbReference>
<reference evidence="3 4" key="1">
    <citation type="journal article" date="2024" name="Science">
        <title>Giant polyketide synthase enzymes in the biosynthesis of giant marine polyether toxins.</title>
        <authorList>
            <person name="Fallon T.R."/>
            <person name="Shende V.V."/>
            <person name="Wierzbicki I.H."/>
            <person name="Pendleton A.L."/>
            <person name="Watervoot N.F."/>
            <person name="Auber R.P."/>
            <person name="Gonzalez D.J."/>
            <person name="Wisecaver J.H."/>
            <person name="Moore B.S."/>
        </authorList>
    </citation>
    <scope>NUCLEOTIDE SEQUENCE [LARGE SCALE GENOMIC DNA]</scope>
    <source>
        <strain evidence="3 4">12B1</strain>
    </source>
</reference>
<accession>A0AB34K413</accession>
<dbReference type="Proteomes" id="UP001515480">
    <property type="component" value="Unassembled WGS sequence"/>
</dbReference>
<dbReference type="InterPro" id="IPR036869">
    <property type="entry name" value="J_dom_sf"/>
</dbReference>
<feature type="compositionally biased region" description="Low complexity" evidence="1">
    <location>
        <begin position="96"/>
        <end position="111"/>
    </location>
</feature>
<comment type="caution">
    <text evidence="3">The sequence shown here is derived from an EMBL/GenBank/DDBJ whole genome shotgun (WGS) entry which is preliminary data.</text>
</comment>
<dbReference type="GO" id="GO:0051082">
    <property type="term" value="F:unfolded protein binding"/>
    <property type="evidence" value="ECO:0007669"/>
    <property type="project" value="TreeGrafter"/>
</dbReference>
<dbReference type="Pfam" id="PF00226">
    <property type="entry name" value="DnaJ"/>
    <property type="match status" value="1"/>
</dbReference>
<dbReference type="EMBL" id="JBGBPQ010000002">
    <property type="protein sequence ID" value="KAL1528112.1"/>
    <property type="molecule type" value="Genomic_DNA"/>
</dbReference>
<dbReference type="PANTHER" id="PTHR43948:SF14">
    <property type="entry name" value="PROTEIN DNAJ, PUTATIVE-RELATED"/>
    <property type="match status" value="1"/>
</dbReference>
<dbReference type="GO" id="GO:0005737">
    <property type="term" value="C:cytoplasm"/>
    <property type="evidence" value="ECO:0007669"/>
    <property type="project" value="TreeGrafter"/>
</dbReference>
<feature type="region of interest" description="Disordered" evidence="1">
    <location>
        <begin position="94"/>
        <end position="127"/>
    </location>
</feature>
<dbReference type="AlphaFoldDB" id="A0AB34K413"/>
<dbReference type="PRINTS" id="PR00625">
    <property type="entry name" value="JDOMAIN"/>
</dbReference>
<proteinExistence type="predicted"/>
<dbReference type="PROSITE" id="PS50076">
    <property type="entry name" value="DNAJ_2"/>
    <property type="match status" value="1"/>
</dbReference>
<evidence type="ECO:0000313" key="3">
    <source>
        <dbReference type="EMBL" id="KAL1528112.1"/>
    </source>
</evidence>
<dbReference type="CDD" id="cd06257">
    <property type="entry name" value="DnaJ"/>
    <property type="match status" value="1"/>
</dbReference>
<evidence type="ECO:0000313" key="4">
    <source>
        <dbReference type="Proteomes" id="UP001515480"/>
    </source>
</evidence>
<dbReference type="SUPFAM" id="SSF46565">
    <property type="entry name" value="Chaperone J-domain"/>
    <property type="match status" value="1"/>
</dbReference>
<gene>
    <name evidence="3" type="ORF">AB1Y20_009477</name>
</gene>
<name>A0AB34K413_PRYPA</name>
<evidence type="ECO:0000256" key="1">
    <source>
        <dbReference type="SAM" id="MobiDB-lite"/>
    </source>
</evidence>
<organism evidence="3 4">
    <name type="scientific">Prymnesium parvum</name>
    <name type="common">Toxic golden alga</name>
    <dbReference type="NCBI Taxonomy" id="97485"/>
    <lineage>
        <taxon>Eukaryota</taxon>
        <taxon>Haptista</taxon>
        <taxon>Haptophyta</taxon>
        <taxon>Prymnesiophyceae</taxon>
        <taxon>Prymnesiales</taxon>
        <taxon>Prymnesiaceae</taxon>
        <taxon>Prymnesium</taxon>
    </lineage>
</organism>
<dbReference type="InterPro" id="IPR001623">
    <property type="entry name" value="DnaJ_domain"/>
</dbReference>